<dbReference type="eggNOG" id="ENOG502S8NQ">
    <property type="taxonomic scope" value="Eukaryota"/>
</dbReference>
<dbReference type="STRING" id="1262450.S3CBP5"/>
<dbReference type="OMA" id="SRDDHEP"/>
<dbReference type="Gene3D" id="3.10.180.10">
    <property type="entry name" value="2,3-Dihydroxybiphenyl 1,2-Dioxygenase, domain 1"/>
    <property type="match status" value="1"/>
</dbReference>
<feature type="compositionally biased region" description="Basic residues" evidence="1">
    <location>
        <begin position="527"/>
        <end position="537"/>
    </location>
</feature>
<evidence type="ECO:0000313" key="3">
    <source>
        <dbReference type="Proteomes" id="UP000016923"/>
    </source>
</evidence>
<dbReference type="InterPro" id="IPR029068">
    <property type="entry name" value="Glyas_Bleomycin-R_OHBP_Dase"/>
</dbReference>
<name>S3CBP5_OPHP1</name>
<reference evidence="2 3" key="1">
    <citation type="journal article" date="2013" name="BMC Genomics">
        <title>The genome and transcriptome of the pine saprophyte Ophiostoma piceae, and a comparison with the bark beetle-associated pine pathogen Grosmannia clavigera.</title>
        <authorList>
            <person name="Haridas S."/>
            <person name="Wang Y."/>
            <person name="Lim L."/>
            <person name="Massoumi Alamouti S."/>
            <person name="Jackman S."/>
            <person name="Docking R."/>
            <person name="Robertson G."/>
            <person name="Birol I."/>
            <person name="Bohlmann J."/>
            <person name="Breuil C."/>
        </authorList>
    </citation>
    <scope>NUCLEOTIDE SEQUENCE [LARGE SCALE GENOMIC DNA]</scope>
    <source>
        <strain evidence="2 3">UAMH 11346</strain>
    </source>
</reference>
<dbReference type="Proteomes" id="UP000016923">
    <property type="component" value="Unassembled WGS sequence"/>
</dbReference>
<accession>S3CBP5</accession>
<feature type="compositionally biased region" description="Basic and acidic residues" evidence="1">
    <location>
        <begin position="454"/>
        <end position="495"/>
    </location>
</feature>
<feature type="compositionally biased region" description="Polar residues" evidence="1">
    <location>
        <begin position="355"/>
        <end position="373"/>
    </location>
</feature>
<keyword evidence="3" id="KW-1185">Reference proteome</keyword>
<evidence type="ECO:0000256" key="1">
    <source>
        <dbReference type="SAM" id="MobiDB-lite"/>
    </source>
</evidence>
<proteinExistence type="predicted"/>
<sequence>MLPVLEVSRLSSASSFYSAVTQSLGLGYLADYTPNDNNPPPSANSSALVKHNLVVVFGDEYSDSPVFQLRQVDNRPIHPSTIVLSANSLDAVNAFHAAALRAFPRSAAVIGTKESLNPSPENHKHIIPSIEDYFSSSAPQSHAGPASSTIVARISDFDGNTMAVEYYPYQQSSSSHYGGGRSSRHYDASRVLDYSTSATSPSMFSPRYGSSGATALTTASSRHRGTVAASEMPAYYGHYSSSRNDRMGTLRRSATSASAASYESDPSTSSSNKGGIGAFGLAAAGAVGAMAGAAFTYTVMRSRSQSRGASARELPYEYDCNYNEASYEDPVPSFQRRETAPAAIAYEPEYAASHYTSRDNGGMRTSRTRSIASQKDLRHMEDVYDYKDAASAAPPPSYHTSVRYSKAPSASGRSSRSRSEAPLDRAPLMLTNGSDKGGLDGYDYGNGYDAYEKGGYEKSGYEKSGYEKSGYDKYDSKHDKYDKRSYVSERTERSRMPPNSSRSAPLRPPVYAPSNVYSQQPSQAPSRRSRSSSRSRSHSYQEYASPDSATLPCRDNAQRHRGYAPQPHRSDRSARGSSHARYEEDDQYGGYDDDGDADSVGPDDSISCVGSRGRYR</sequence>
<feature type="region of interest" description="Disordered" evidence="1">
    <location>
        <begin position="454"/>
        <end position="616"/>
    </location>
</feature>
<dbReference type="HOGENOM" id="CLU_443507_0_0_1"/>
<feature type="compositionally biased region" description="Low complexity" evidence="1">
    <location>
        <begin position="405"/>
        <end position="414"/>
    </location>
</feature>
<feature type="compositionally biased region" description="Acidic residues" evidence="1">
    <location>
        <begin position="583"/>
        <end position="597"/>
    </location>
</feature>
<feature type="region of interest" description="Disordered" evidence="1">
    <location>
        <begin position="390"/>
        <end position="440"/>
    </location>
</feature>
<protein>
    <submittedName>
        <fullName evidence="2">Uncharacterized protein</fullName>
    </submittedName>
</protein>
<feature type="region of interest" description="Disordered" evidence="1">
    <location>
        <begin position="355"/>
        <end position="376"/>
    </location>
</feature>
<dbReference type="AlphaFoldDB" id="S3CBP5"/>
<dbReference type="EMBL" id="KE148166">
    <property type="protein sequence ID" value="EPE03668.1"/>
    <property type="molecule type" value="Genomic_DNA"/>
</dbReference>
<organism evidence="2 3">
    <name type="scientific">Ophiostoma piceae (strain UAMH 11346)</name>
    <name type="common">Sap stain fungus</name>
    <dbReference type="NCBI Taxonomy" id="1262450"/>
    <lineage>
        <taxon>Eukaryota</taxon>
        <taxon>Fungi</taxon>
        <taxon>Dikarya</taxon>
        <taxon>Ascomycota</taxon>
        <taxon>Pezizomycotina</taxon>
        <taxon>Sordariomycetes</taxon>
        <taxon>Sordariomycetidae</taxon>
        <taxon>Ophiostomatales</taxon>
        <taxon>Ophiostomataceae</taxon>
        <taxon>Ophiostoma</taxon>
    </lineage>
</organism>
<evidence type="ECO:0000313" key="2">
    <source>
        <dbReference type="EMBL" id="EPE03668.1"/>
    </source>
</evidence>
<dbReference type="OrthoDB" id="10249419at2759"/>
<gene>
    <name evidence="2" type="ORF">F503_01926</name>
</gene>
<dbReference type="VEuPathDB" id="FungiDB:F503_01926"/>